<comment type="caution">
    <text evidence="2">The sequence shown here is derived from an EMBL/GenBank/DDBJ whole genome shotgun (WGS) entry which is preliminary data.</text>
</comment>
<evidence type="ECO:0000256" key="1">
    <source>
        <dbReference type="ARBA" id="ARBA00023172"/>
    </source>
</evidence>
<dbReference type="NCBIfam" id="NF041502">
    <property type="entry name" value="integrase_1"/>
    <property type="match status" value="1"/>
</dbReference>
<accession>A0A2T0X604</accession>
<evidence type="ECO:0000313" key="2">
    <source>
        <dbReference type="EMBL" id="PRY94304.1"/>
    </source>
</evidence>
<dbReference type="SUPFAM" id="SSF56349">
    <property type="entry name" value="DNA breaking-rejoining enzymes"/>
    <property type="match status" value="1"/>
</dbReference>
<dbReference type="GO" id="GO:0015074">
    <property type="term" value="P:DNA integration"/>
    <property type="evidence" value="ECO:0007669"/>
    <property type="project" value="InterPro"/>
</dbReference>
<protein>
    <recommendedName>
        <fullName evidence="4">Phage integrase family protein</fullName>
    </recommendedName>
</protein>
<dbReference type="OrthoDB" id="8368662at2"/>
<dbReference type="GO" id="GO:0006310">
    <property type="term" value="P:DNA recombination"/>
    <property type="evidence" value="ECO:0007669"/>
    <property type="project" value="UniProtKB-KW"/>
</dbReference>
<evidence type="ECO:0000313" key="3">
    <source>
        <dbReference type="Proteomes" id="UP000238392"/>
    </source>
</evidence>
<gene>
    <name evidence="2" type="ORF">CLV74_101441</name>
</gene>
<proteinExistence type="predicted"/>
<reference evidence="2 3" key="1">
    <citation type="submission" date="2018-03" db="EMBL/GenBank/DDBJ databases">
        <title>Genomic Encyclopedia of Archaeal and Bacterial Type Strains, Phase II (KMG-II): from individual species to whole genera.</title>
        <authorList>
            <person name="Goeker M."/>
        </authorList>
    </citation>
    <scope>NUCLEOTIDE SEQUENCE [LARGE SCALE GENOMIC DNA]</scope>
    <source>
        <strain evidence="2 3">DSM 100212</strain>
    </source>
</reference>
<dbReference type="Gene3D" id="1.10.443.10">
    <property type="entry name" value="Intergrase catalytic core"/>
    <property type="match status" value="1"/>
</dbReference>
<keyword evidence="3" id="KW-1185">Reference proteome</keyword>
<keyword evidence="1" id="KW-0233">DNA recombination</keyword>
<organism evidence="2 3">
    <name type="scientific">Donghicola tyrosinivorans</name>
    <dbReference type="NCBI Taxonomy" id="1652492"/>
    <lineage>
        <taxon>Bacteria</taxon>
        <taxon>Pseudomonadati</taxon>
        <taxon>Pseudomonadota</taxon>
        <taxon>Alphaproteobacteria</taxon>
        <taxon>Rhodobacterales</taxon>
        <taxon>Roseobacteraceae</taxon>
        <taxon>Donghicola</taxon>
    </lineage>
</organism>
<dbReference type="Proteomes" id="UP000238392">
    <property type="component" value="Unassembled WGS sequence"/>
</dbReference>
<dbReference type="EMBL" id="PVTQ01000001">
    <property type="protein sequence ID" value="PRY94304.1"/>
    <property type="molecule type" value="Genomic_DNA"/>
</dbReference>
<dbReference type="InterPro" id="IPR048120">
    <property type="entry name" value="Integrase-like"/>
</dbReference>
<dbReference type="InterPro" id="IPR011010">
    <property type="entry name" value="DNA_brk_join_enz"/>
</dbReference>
<dbReference type="CDD" id="cd00397">
    <property type="entry name" value="DNA_BRE_C"/>
    <property type="match status" value="1"/>
</dbReference>
<sequence>MQNPRITVRKEKFDLPDRSFTRDGVEFSPRENVWRISGLSRQQSFDYKKLLRLSATLDLKLRKFFIIALKNYSFTHACNLFSTFQRFLDCIADPNIPCISQIELHHIFSYKVTLDNKTEWKLGVLRILLVEMDNLGFGITSREAIDYLKSSKIRGNIKGTSIRTRDPNAGAFSDLELYAIQSDLNAAYADGKIDLYRFAISWLLLAYGIRPIQIAALKEKDLVVSEGSEGATYAIRIPRAKQRGVGHRDLFTSRYCSKQVGQLLENVIKSNADKRTAYELSAGEAPLFIADEIGVLPDFPFHMAAKKVGVLINNTIGKVSKLKGNSRRFRITLAQRAVDDSKDKWTVAELLDHSDTQNVEVYYEASPSMVLRLDRHLAMELAPLAQAFAGVVVQTEAEAQRGEDRSSRIYDRSLIDNINDRLGNCGQMSFCGLAAPFACYTCRHFQPWTDGPHEAFMEAMIADRKRLEDNGISAKIYSIRDRAILAAAEIIQLCDAAKLSGGIDN</sequence>
<name>A0A2T0X604_9RHOB</name>
<dbReference type="InterPro" id="IPR013762">
    <property type="entry name" value="Integrase-like_cat_sf"/>
</dbReference>
<dbReference type="RefSeq" id="WP_106262555.1">
    <property type="nucleotide sequence ID" value="NZ_PVTQ01000001.1"/>
</dbReference>
<evidence type="ECO:0008006" key="4">
    <source>
        <dbReference type="Google" id="ProtNLM"/>
    </source>
</evidence>
<dbReference type="GO" id="GO:0003677">
    <property type="term" value="F:DNA binding"/>
    <property type="evidence" value="ECO:0007669"/>
    <property type="project" value="InterPro"/>
</dbReference>
<dbReference type="AlphaFoldDB" id="A0A2T0X604"/>